<evidence type="ECO:0000313" key="8">
    <source>
        <dbReference type="Proteomes" id="UP001350748"/>
    </source>
</evidence>
<evidence type="ECO:0000256" key="5">
    <source>
        <dbReference type="NCBIfam" id="TIGR00020"/>
    </source>
</evidence>
<dbReference type="PANTHER" id="PTHR43116">
    <property type="entry name" value="PEPTIDE CHAIN RELEASE FACTOR 2"/>
    <property type="match status" value="1"/>
</dbReference>
<keyword evidence="3 4" id="KW-0648">Protein biosynthesis</keyword>
<sequence>MRAEPLALKADIEQSMGLLRRHLDVDTAERRLAELNVRAEDPALWNDPEAAQKVMRERTQLEEQMGALSHLQRELDDALTLVELGEAEGDPATEKEGVEGLKTVLKEARARQTEALFSGEADANDTYIEIHSGAGGTESQDWARMLFRMYARWGERHKFKVDVIEETPGEEAGIKSGTLLVKGHNAHGWAKTESGVHRLVRISPFDSNARRHTSFASVWVYPVVDDRIEVNVNESDCRIDTYRSSGAGGQHVNTTDSAIRITHMPTGIVVACQAERSQHKNRATAWNMLRARLYELELEKREEEANKAAASKTEIGWGHQIRSYVLQPYQLVKDLRTGATSGTPSDVLDGDLDEFMQASLAQRIYGGGPEKIEDVE</sequence>
<comment type="PTM">
    <text evidence="4">Methylated by PrmC. Methylation increases the termination efficiency of RF2.</text>
</comment>
<dbReference type="Gene3D" id="3.30.70.1660">
    <property type="match status" value="1"/>
</dbReference>
<dbReference type="Gene3D" id="1.20.58.410">
    <property type="entry name" value="Release factor"/>
    <property type="match status" value="1"/>
</dbReference>
<keyword evidence="2 4" id="KW-0488">Methylation</keyword>
<comment type="subcellular location">
    <subcellularLocation>
        <location evidence="4">Cytoplasm</location>
    </subcellularLocation>
</comment>
<dbReference type="Pfam" id="PF00472">
    <property type="entry name" value="RF-1"/>
    <property type="match status" value="1"/>
</dbReference>
<dbReference type="NCBIfam" id="TIGR00020">
    <property type="entry name" value="prfB"/>
    <property type="match status" value="1"/>
</dbReference>
<keyword evidence="8" id="KW-1185">Reference proteome</keyword>
<protein>
    <recommendedName>
        <fullName evidence="4 5">Peptide chain release factor 2</fullName>
        <shortName evidence="4">RF-2</shortName>
    </recommendedName>
</protein>
<reference evidence="7 8" key="1">
    <citation type="submission" date="2024-02" db="EMBL/GenBank/DDBJ databases">
        <authorList>
            <person name="Grouzdev D."/>
        </authorList>
    </citation>
    <scope>NUCLEOTIDE SEQUENCE [LARGE SCALE GENOMIC DNA]</scope>
    <source>
        <strain evidence="7 8">9N</strain>
    </source>
</reference>
<gene>
    <name evidence="4 7" type="primary">prfB</name>
    <name evidence="7" type="ORF">V3H18_07255</name>
</gene>
<dbReference type="PANTHER" id="PTHR43116:SF3">
    <property type="entry name" value="CLASS I PEPTIDE CHAIN RELEASE FACTOR"/>
    <property type="match status" value="1"/>
</dbReference>
<dbReference type="Pfam" id="PF03462">
    <property type="entry name" value="PCRF"/>
    <property type="match status" value="1"/>
</dbReference>
<keyword evidence="4" id="KW-0963">Cytoplasm</keyword>
<evidence type="ECO:0000259" key="6">
    <source>
        <dbReference type="PROSITE" id="PS00745"/>
    </source>
</evidence>
<dbReference type="EMBL" id="JAZHYN010000016">
    <property type="protein sequence ID" value="MEF3366327.1"/>
    <property type="molecule type" value="Genomic_DNA"/>
</dbReference>
<feature type="domain" description="Prokaryotic-type class I peptide chain release factors" evidence="6">
    <location>
        <begin position="243"/>
        <end position="259"/>
    </location>
</feature>
<dbReference type="PROSITE" id="PS00745">
    <property type="entry name" value="RF_PROK_I"/>
    <property type="match status" value="1"/>
</dbReference>
<dbReference type="InterPro" id="IPR005139">
    <property type="entry name" value="PCRF"/>
</dbReference>
<dbReference type="SMART" id="SM00937">
    <property type="entry name" value="PCRF"/>
    <property type="match status" value="1"/>
</dbReference>
<dbReference type="RefSeq" id="WP_332081319.1">
    <property type="nucleotide sequence ID" value="NZ_JAZHYN010000016.1"/>
</dbReference>
<accession>A0ABU7XH21</accession>
<dbReference type="InterPro" id="IPR045853">
    <property type="entry name" value="Pep_chain_release_fac_I_sf"/>
</dbReference>
<evidence type="ECO:0000313" key="7">
    <source>
        <dbReference type="EMBL" id="MEF3366327.1"/>
    </source>
</evidence>
<evidence type="ECO:0000256" key="1">
    <source>
        <dbReference type="ARBA" id="ARBA00010835"/>
    </source>
</evidence>
<evidence type="ECO:0000256" key="2">
    <source>
        <dbReference type="ARBA" id="ARBA00022481"/>
    </source>
</evidence>
<dbReference type="Gene3D" id="3.30.160.20">
    <property type="match status" value="1"/>
</dbReference>
<evidence type="ECO:0000256" key="4">
    <source>
        <dbReference type="HAMAP-Rule" id="MF_00094"/>
    </source>
</evidence>
<dbReference type="SUPFAM" id="SSF75620">
    <property type="entry name" value="Release factor"/>
    <property type="match status" value="1"/>
</dbReference>
<dbReference type="HAMAP" id="MF_00094">
    <property type="entry name" value="Rel_fac_2"/>
    <property type="match status" value="1"/>
</dbReference>
<dbReference type="InterPro" id="IPR000352">
    <property type="entry name" value="Pep_chain_release_fac_I"/>
</dbReference>
<name>A0ABU7XH21_9HYPH</name>
<organism evidence="7 8">
    <name type="scientific">Methylocystis borbori</name>
    <dbReference type="NCBI Taxonomy" id="3118750"/>
    <lineage>
        <taxon>Bacteria</taxon>
        <taxon>Pseudomonadati</taxon>
        <taxon>Pseudomonadota</taxon>
        <taxon>Alphaproteobacteria</taxon>
        <taxon>Hyphomicrobiales</taxon>
        <taxon>Methylocystaceae</taxon>
        <taxon>Methylocystis</taxon>
    </lineage>
</organism>
<feature type="modified residue" description="N5-methylglutamine" evidence="4">
    <location>
        <position position="250"/>
    </location>
</feature>
<dbReference type="Proteomes" id="UP001350748">
    <property type="component" value="Unassembled WGS sequence"/>
</dbReference>
<evidence type="ECO:0000256" key="3">
    <source>
        <dbReference type="ARBA" id="ARBA00022917"/>
    </source>
</evidence>
<proteinExistence type="inferred from homology"/>
<comment type="caution">
    <text evidence="7">The sequence shown here is derived from an EMBL/GenBank/DDBJ whole genome shotgun (WGS) entry which is preliminary data.</text>
</comment>
<comment type="function">
    <text evidence="4">Peptide chain release factor 2 directs the termination of translation in response to the peptide chain termination codons UGA and UAA.</text>
</comment>
<comment type="similarity">
    <text evidence="1 4">Belongs to the prokaryotic/mitochondrial release factor family.</text>
</comment>
<dbReference type="InterPro" id="IPR004374">
    <property type="entry name" value="PrfB"/>
</dbReference>